<evidence type="ECO:0000313" key="2">
    <source>
        <dbReference type="Proteomes" id="UP000278823"/>
    </source>
</evidence>
<keyword evidence="2" id="KW-1185">Reference proteome</keyword>
<dbReference type="Proteomes" id="UP000278823">
    <property type="component" value="Unassembled WGS sequence"/>
</dbReference>
<dbReference type="EMBL" id="RJTH01000006">
    <property type="protein sequence ID" value="RUM23941.1"/>
    <property type="molecule type" value="Genomic_DNA"/>
</dbReference>
<accession>A0A3S0R8C9</accession>
<gene>
    <name evidence="1" type="ORF">EFQ99_18375</name>
</gene>
<dbReference type="AlphaFoldDB" id="A0A3S0R8C9"/>
<protein>
    <submittedName>
        <fullName evidence="1">Uncharacterized protein</fullName>
    </submittedName>
</protein>
<proteinExistence type="predicted"/>
<organism evidence="1 2">
    <name type="scientific">Rhizobium vallis</name>
    <dbReference type="NCBI Taxonomy" id="634290"/>
    <lineage>
        <taxon>Bacteria</taxon>
        <taxon>Pseudomonadati</taxon>
        <taxon>Pseudomonadota</taxon>
        <taxon>Alphaproteobacteria</taxon>
        <taxon>Hyphomicrobiales</taxon>
        <taxon>Rhizobiaceae</taxon>
        <taxon>Rhizobium/Agrobacterium group</taxon>
        <taxon>Rhizobium</taxon>
    </lineage>
</organism>
<reference evidence="2" key="1">
    <citation type="submission" date="2018-11" db="EMBL/GenBank/DDBJ databases">
        <title>Rhizobium chutanense sp. nov., isolated from root nodules of Phaseolus vulgaris in China.</title>
        <authorList>
            <person name="Huo Y."/>
        </authorList>
    </citation>
    <scope>NUCLEOTIDE SEQUENCE [LARGE SCALE GENOMIC DNA]</scope>
    <source>
        <strain evidence="2">CCBAU 65647</strain>
    </source>
</reference>
<name>A0A3S0R8C9_9HYPH</name>
<comment type="caution">
    <text evidence="1">The sequence shown here is derived from an EMBL/GenBank/DDBJ whole genome shotgun (WGS) entry which is preliminary data.</text>
</comment>
<evidence type="ECO:0000313" key="1">
    <source>
        <dbReference type="EMBL" id="RUM23941.1"/>
    </source>
</evidence>
<sequence length="74" mass="8240">MMLTAARPEDEFHFLTLSTPSWLRADCNEIILLQLGSFRDMCVIDATVTKRGKALSMILVEPGEPLVTAFVISK</sequence>